<organism evidence="3 4">
    <name type="scientific">Dactylosporangium vinaceum</name>
    <dbReference type="NCBI Taxonomy" id="53362"/>
    <lineage>
        <taxon>Bacteria</taxon>
        <taxon>Bacillati</taxon>
        <taxon>Actinomycetota</taxon>
        <taxon>Actinomycetes</taxon>
        <taxon>Micromonosporales</taxon>
        <taxon>Micromonosporaceae</taxon>
        <taxon>Dactylosporangium</taxon>
    </lineage>
</organism>
<accession>A0ABV5MJG5</accession>
<protein>
    <submittedName>
        <fullName evidence="3">FG-GAP-like repeat-containing protein</fullName>
    </submittedName>
</protein>
<keyword evidence="4" id="KW-1185">Reference proteome</keyword>
<evidence type="ECO:0000256" key="1">
    <source>
        <dbReference type="ARBA" id="ARBA00022729"/>
    </source>
</evidence>
<evidence type="ECO:0000256" key="2">
    <source>
        <dbReference type="SAM" id="SignalP"/>
    </source>
</evidence>
<dbReference type="Gene3D" id="2.130.10.130">
    <property type="entry name" value="Integrin alpha, N-terminal"/>
    <property type="match status" value="2"/>
</dbReference>
<dbReference type="Proteomes" id="UP001589608">
    <property type="component" value="Unassembled WGS sequence"/>
</dbReference>
<dbReference type="Pfam" id="PF13517">
    <property type="entry name" value="FG-GAP_3"/>
    <property type="match status" value="2"/>
</dbReference>
<evidence type="ECO:0000313" key="4">
    <source>
        <dbReference type="Proteomes" id="UP001589608"/>
    </source>
</evidence>
<proteinExistence type="predicted"/>
<dbReference type="RefSeq" id="WP_223093696.1">
    <property type="nucleotide sequence ID" value="NZ_CP061913.1"/>
</dbReference>
<feature type="chain" id="PRO_5046004841" evidence="2">
    <location>
        <begin position="27"/>
        <end position="289"/>
    </location>
</feature>
<dbReference type="PANTHER" id="PTHR44103">
    <property type="entry name" value="PROPROTEIN CONVERTASE P"/>
    <property type="match status" value="1"/>
</dbReference>
<comment type="caution">
    <text evidence="3">The sequence shown here is derived from an EMBL/GenBank/DDBJ whole genome shotgun (WGS) entry which is preliminary data.</text>
</comment>
<dbReference type="InterPro" id="IPR028994">
    <property type="entry name" value="Integrin_alpha_N"/>
</dbReference>
<dbReference type="EMBL" id="JBHMCA010000060">
    <property type="protein sequence ID" value="MFB9449005.1"/>
    <property type="molecule type" value="Genomic_DNA"/>
</dbReference>
<dbReference type="PANTHER" id="PTHR44103:SF1">
    <property type="entry name" value="PROPROTEIN CONVERTASE P"/>
    <property type="match status" value="1"/>
</dbReference>
<keyword evidence="1 2" id="KW-0732">Signal</keyword>
<sequence length="289" mass="31610">MRITIAAVLAGVAASALLGAGTPAAAASEGAFTVAGTRDWDHDGHQDIVVRDNAGGDLWLYPGQSKRGYSTVPRVKIGNGWNGYEFAGITDWDRDGHQDIIVTEQATGDLYLYPGQSKRGYSTAPRVKIGNGWQGFRIVGLADWDRDGHQDIVMRNESTGDLWLYPGQSKRGYSTVPRVQIGNGWTGFTVAGVADWDRDGHQDIVTRDDATGNLWLYPGQSKRGYSTAARVQIGNGWTGYTFSGLTDWDKDGHQDILVRNDQTRDLWLYAGQSKRGYSTVPPVKIGNGW</sequence>
<name>A0ABV5MJG5_9ACTN</name>
<reference evidence="3 4" key="1">
    <citation type="submission" date="2024-09" db="EMBL/GenBank/DDBJ databases">
        <authorList>
            <person name="Sun Q."/>
            <person name="Mori K."/>
        </authorList>
    </citation>
    <scope>NUCLEOTIDE SEQUENCE [LARGE SCALE GENOMIC DNA]</scope>
    <source>
        <strain evidence="3 4">JCM 3307</strain>
    </source>
</reference>
<dbReference type="InterPro" id="IPR013517">
    <property type="entry name" value="FG-GAP"/>
</dbReference>
<dbReference type="SUPFAM" id="SSF69318">
    <property type="entry name" value="Integrin alpha N-terminal domain"/>
    <property type="match status" value="1"/>
</dbReference>
<gene>
    <name evidence="3" type="ORF">ACFFTR_38515</name>
</gene>
<evidence type="ECO:0000313" key="3">
    <source>
        <dbReference type="EMBL" id="MFB9449005.1"/>
    </source>
</evidence>
<feature type="signal peptide" evidence="2">
    <location>
        <begin position="1"/>
        <end position="26"/>
    </location>
</feature>